<feature type="compositionally biased region" description="Basic residues" evidence="1">
    <location>
        <begin position="189"/>
        <end position="198"/>
    </location>
</feature>
<name>A0A0L6UA67_9BASI</name>
<reference evidence="2 3" key="1">
    <citation type="submission" date="2015-08" db="EMBL/GenBank/DDBJ databases">
        <title>Next Generation Sequencing and Analysis of the Genome of Puccinia sorghi L Schw, the Causal Agent of Maize Common Rust.</title>
        <authorList>
            <person name="Rochi L."/>
            <person name="Burguener G."/>
            <person name="Darino M."/>
            <person name="Turjanski A."/>
            <person name="Kreff E."/>
            <person name="Dieguez M.J."/>
            <person name="Sacco F."/>
        </authorList>
    </citation>
    <scope>NUCLEOTIDE SEQUENCE [LARGE SCALE GENOMIC DNA]</scope>
    <source>
        <strain evidence="2 3">RO10H11247</strain>
    </source>
</reference>
<comment type="caution">
    <text evidence="2">The sequence shown here is derived from an EMBL/GenBank/DDBJ whole genome shotgun (WGS) entry which is preliminary data.</text>
</comment>
<evidence type="ECO:0000313" key="2">
    <source>
        <dbReference type="EMBL" id="KNZ45439.1"/>
    </source>
</evidence>
<dbReference type="VEuPathDB" id="FungiDB:VP01_8110g1"/>
<feature type="non-terminal residue" evidence="2">
    <location>
        <position position="1"/>
    </location>
</feature>
<gene>
    <name evidence="2" type="ORF">VP01_8110g1</name>
</gene>
<sequence length="207" mass="23958">FFDKNQFLLADSDYTSDWFTLPAYKGKKLLDHQNVKFNYHLSHLHELWTQIRNFKGMKDIIKWIISCIILHNLLADLKDQWNELYVEDEHYSAPNLHESCHIISNLSWPPLNHFFNTSSLLSSAPNLPKPSLKPYSISLLPSSLPEATTHLGYPQLAAAHRRRQTAQPLLLCHPRYPSHSLNPSSPTQRAHRACHHPQRLPLLLQPP</sequence>
<organism evidence="2 3">
    <name type="scientific">Puccinia sorghi</name>
    <dbReference type="NCBI Taxonomy" id="27349"/>
    <lineage>
        <taxon>Eukaryota</taxon>
        <taxon>Fungi</taxon>
        <taxon>Dikarya</taxon>
        <taxon>Basidiomycota</taxon>
        <taxon>Pucciniomycotina</taxon>
        <taxon>Pucciniomycetes</taxon>
        <taxon>Pucciniales</taxon>
        <taxon>Pucciniaceae</taxon>
        <taxon>Puccinia</taxon>
    </lineage>
</organism>
<dbReference type="AlphaFoldDB" id="A0A0L6UA67"/>
<accession>A0A0L6UA67</accession>
<keyword evidence="3" id="KW-1185">Reference proteome</keyword>
<dbReference type="Proteomes" id="UP000037035">
    <property type="component" value="Unassembled WGS sequence"/>
</dbReference>
<evidence type="ECO:0000256" key="1">
    <source>
        <dbReference type="SAM" id="MobiDB-lite"/>
    </source>
</evidence>
<evidence type="ECO:0008006" key="4">
    <source>
        <dbReference type="Google" id="ProtNLM"/>
    </source>
</evidence>
<protein>
    <recommendedName>
        <fullName evidence="4">DDE Tnp4 domain-containing protein</fullName>
    </recommendedName>
</protein>
<feature type="region of interest" description="Disordered" evidence="1">
    <location>
        <begin position="178"/>
        <end position="199"/>
    </location>
</feature>
<proteinExistence type="predicted"/>
<evidence type="ECO:0000313" key="3">
    <source>
        <dbReference type="Proteomes" id="UP000037035"/>
    </source>
</evidence>
<dbReference type="EMBL" id="LAVV01013617">
    <property type="protein sequence ID" value="KNZ45439.1"/>
    <property type="molecule type" value="Genomic_DNA"/>
</dbReference>
<feature type="compositionally biased region" description="Polar residues" evidence="1">
    <location>
        <begin position="179"/>
        <end position="188"/>
    </location>
</feature>
<dbReference type="OrthoDB" id="2668416at2759"/>